<reference evidence="2" key="1">
    <citation type="journal article" date="2023" name="Nat. Microbiol.">
        <title>Enrichment and characterization of a nitric oxide-reducing microbial community in a continuous bioreactor.</title>
        <authorList>
            <person name="Garrido-Amador P."/>
            <person name="Stortenbeker N."/>
            <person name="Wessels H.J.C.T."/>
            <person name="Speth D.R."/>
            <person name="Garcia-Heredia I."/>
            <person name="Kartal B."/>
        </authorList>
    </citation>
    <scope>NUCLEOTIDE SEQUENCE</scope>
    <source>
        <strain evidence="2">MAG1</strain>
    </source>
</reference>
<dbReference type="AlphaFoldDB" id="A0AA49FIG0"/>
<keyword evidence="2" id="KW-0645">Protease</keyword>
<proteinExistence type="predicted"/>
<feature type="compositionally biased region" description="Low complexity" evidence="1">
    <location>
        <begin position="165"/>
        <end position="176"/>
    </location>
</feature>
<dbReference type="Proteomes" id="UP001234916">
    <property type="component" value="Chromosome"/>
</dbReference>
<evidence type="ECO:0000256" key="1">
    <source>
        <dbReference type="SAM" id="MobiDB-lite"/>
    </source>
</evidence>
<name>A0AA49FIG0_9PROT</name>
<feature type="region of interest" description="Disordered" evidence="1">
    <location>
        <begin position="154"/>
        <end position="221"/>
    </location>
</feature>
<dbReference type="KEGG" id="npv:OHM77_08170"/>
<feature type="compositionally biased region" description="Polar residues" evidence="1">
    <location>
        <begin position="177"/>
        <end position="186"/>
    </location>
</feature>
<organism evidence="2">
    <name type="scientific">Candidatus Nitricoxidivorans perseverans</name>
    <dbReference type="NCBI Taxonomy" id="2975601"/>
    <lineage>
        <taxon>Bacteria</taxon>
        <taxon>Pseudomonadati</taxon>
        <taxon>Pseudomonadota</taxon>
        <taxon>Betaproteobacteria</taxon>
        <taxon>Nitrosomonadales</taxon>
        <taxon>Sterolibacteriaceae</taxon>
        <taxon>Candidatus Nitricoxidivorans</taxon>
    </lineage>
</organism>
<dbReference type="Pfam" id="PF12118">
    <property type="entry name" value="SprA-related"/>
    <property type="match status" value="1"/>
</dbReference>
<protein>
    <submittedName>
        <fullName evidence="2">Metalloprotease CJM1_0395 family protein</fullName>
    </submittedName>
</protein>
<dbReference type="GO" id="GO:0008237">
    <property type="term" value="F:metallopeptidase activity"/>
    <property type="evidence" value="ECO:0007669"/>
    <property type="project" value="UniProtKB-KW"/>
</dbReference>
<keyword evidence="2" id="KW-0378">Hydrolase</keyword>
<keyword evidence="2" id="KW-0482">Metalloprotease</keyword>
<accession>A0AA49FIG0</accession>
<dbReference type="InterPro" id="IPR021973">
    <property type="entry name" value="SprA-related"/>
</dbReference>
<sequence length="243" mass="25952">MTTLDSSLRTIGISRATGVELVMQRDQAEGTLPRSEGAAERKYAARELSTAEIRRIRELKQVDRTVREHEAAHLRAGSGVVTSGANFTYTYGPDGKQYAVAGEVGIDTSPEKKPEDNIDKGERIQIAALAPKDPSPQDYRVAAIGSQLEAQGQTDLAIQQREEAAAAAEARQAAQQPDQSPESSRSAPDRPLATESPAARNERAPNAEPAHPAADLNDATRQRISRAYAPVGGKAEAALSVFA</sequence>
<gene>
    <name evidence="2" type="ORF">OHM77_08170</name>
</gene>
<dbReference type="EMBL" id="CP107246">
    <property type="protein sequence ID" value="WIM04676.1"/>
    <property type="molecule type" value="Genomic_DNA"/>
</dbReference>
<evidence type="ECO:0000313" key="2">
    <source>
        <dbReference type="EMBL" id="WIM04676.1"/>
    </source>
</evidence>